<dbReference type="Pfam" id="PF01613">
    <property type="entry name" value="Flavin_Reduct"/>
    <property type="match status" value="1"/>
</dbReference>
<sequence>MESHWKELPLERALTFIEPGPVVLVTTFDGKRNNVMTISWTMAIDFDRHIVLTTGSWNYSFGALMERRECVVCIPPADMIETVVRIGDVSGADTDKFRRFGLTALPAATVAAPLIDGCMACLECRVVDHVEPYGFVVLEVMRVVENTACRDRRMVHAVGDGTFVADGERYDCRALMADKLPPGL</sequence>
<dbReference type="AlphaFoldDB" id="A0A9D2DCZ9"/>
<dbReference type="PANTHER" id="PTHR43567:SF1">
    <property type="entry name" value="FLAVOREDOXIN"/>
    <property type="match status" value="1"/>
</dbReference>
<comment type="similarity">
    <text evidence="3">Belongs to the flavoredoxin family.</text>
</comment>
<dbReference type="GO" id="GO:0016646">
    <property type="term" value="F:oxidoreductase activity, acting on the CH-NH group of donors, NAD or NADP as acceptor"/>
    <property type="evidence" value="ECO:0007669"/>
    <property type="project" value="UniProtKB-ARBA"/>
</dbReference>
<keyword evidence="2" id="KW-0285">Flavoprotein</keyword>
<dbReference type="SMART" id="SM00903">
    <property type="entry name" value="Flavin_Reduct"/>
    <property type="match status" value="1"/>
</dbReference>
<dbReference type="InterPro" id="IPR012349">
    <property type="entry name" value="Split_barrel_FMN-bd"/>
</dbReference>
<dbReference type="Gene3D" id="2.30.110.10">
    <property type="entry name" value="Electron Transport, Fmn-binding Protein, Chain A"/>
    <property type="match status" value="1"/>
</dbReference>
<gene>
    <name evidence="5" type="ORF">H9816_02235</name>
</gene>
<dbReference type="SUPFAM" id="SSF50475">
    <property type="entry name" value="FMN-binding split barrel"/>
    <property type="match status" value="1"/>
</dbReference>
<comment type="caution">
    <text evidence="5">The sequence shown here is derived from an EMBL/GenBank/DDBJ whole genome shotgun (WGS) entry which is preliminary data.</text>
</comment>
<comment type="cofactor">
    <cofactor evidence="1">
        <name>FMN</name>
        <dbReference type="ChEBI" id="CHEBI:58210"/>
    </cofactor>
</comment>
<evidence type="ECO:0000256" key="2">
    <source>
        <dbReference type="ARBA" id="ARBA00022630"/>
    </source>
</evidence>
<dbReference type="PANTHER" id="PTHR43567">
    <property type="entry name" value="FLAVOREDOXIN-RELATED-RELATED"/>
    <property type="match status" value="1"/>
</dbReference>
<proteinExistence type="inferred from homology"/>
<reference evidence="5" key="2">
    <citation type="submission" date="2021-04" db="EMBL/GenBank/DDBJ databases">
        <authorList>
            <person name="Gilroy R."/>
        </authorList>
    </citation>
    <scope>NUCLEOTIDE SEQUENCE</scope>
    <source>
        <strain evidence="5">ChiHjej11B10-19426</strain>
    </source>
</reference>
<dbReference type="Proteomes" id="UP000824014">
    <property type="component" value="Unassembled WGS sequence"/>
</dbReference>
<feature type="domain" description="Flavin reductase like" evidence="4">
    <location>
        <begin position="16"/>
        <end position="165"/>
    </location>
</feature>
<evidence type="ECO:0000259" key="4">
    <source>
        <dbReference type="SMART" id="SM00903"/>
    </source>
</evidence>
<dbReference type="GO" id="GO:0010181">
    <property type="term" value="F:FMN binding"/>
    <property type="evidence" value="ECO:0007669"/>
    <property type="project" value="InterPro"/>
</dbReference>
<protein>
    <submittedName>
        <fullName evidence="5">Flavin reductase family protein</fullName>
    </submittedName>
</protein>
<evidence type="ECO:0000256" key="1">
    <source>
        <dbReference type="ARBA" id="ARBA00001917"/>
    </source>
</evidence>
<evidence type="ECO:0000256" key="3">
    <source>
        <dbReference type="ARBA" id="ARBA00038054"/>
    </source>
</evidence>
<dbReference type="EMBL" id="DXCC01000005">
    <property type="protein sequence ID" value="HIZ14722.1"/>
    <property type="molecule type" value="Genomic_DNA"/>
</dbReference>
<dbReference type="InterPro" id="IPR002563">
    <property type="entry name" value="Flavin_Rdtase-like_dom"/>
</dbReference>
<evidence type="ECO:0000313" key="5">
    <source>
        <dbReference type="EMBL" id="HIZ14722.1"/>
    </source>
</evidence>
<name>A0A9D2DCZ9_9BACT</name>
<organism evidence="5 6">
    <name type="scientific">Candidatus Tidjanibacter faecipullorum</name>
    <dbReference type="NCBI Taxonomy" id="2838766"/>
    <lineage>
        <taxon>Bacteria</taxon>
        <taxon>Pseudomonadati</taxon>
        <taxon>Bacteroidota</taxon>
        <taxon>Bacteroidia</taxon>
        <taxon>Bacteroidales</taxon>
        <taxon>Rikenellaceae</taxon>
        <taxon>Tidjanibacter</taxon>
    </lineage>
</organism>
<evidence type="ECO:0000313" key="6">
    <source>
        <dbReference type="Proteomes" id="UP000824014"/>
    </source>
</evidence>
<dbReference type="InterPro" id="IPR052174">
    <property type="entry name" value="Flavoredoxin"/>
</dbReference>
<accession>A0A9D2DCZ9</accession>
<reference evidence="5" key="1">
    <citation type="journal article" date="2021" name="PeerJ">
        <title>Extensive microbial diversity within the chicken gut microbiome revealed by metagenomics and culture.</title>
        <authorList>
            <person name="Gilroy R."/>
            <person name="Ravi A."/>
            <person name="Getino M."/>
            <person name="Pursley I."/>
            <person name="Horton D.L."/>
            <person name="Alikhan N.F."/>
            <person name="Baker D."/>
            <person name="Gharbi K."/>
            <person name="Hall N."/>
            <person name="Watson M."/>
            <person name="Adriaenssens E.M."/>
            <person name="Foster-Nyarko E."/>
            <person name="Jarju S."/>
            <person name="Secka A."/>
            <person name="Antonio M."/>
            <person name="Oren A."/>
            <person name="Chaudhuri R.R."/>
            <person name="La Ragione R."/>
            <person name="Hildebrand F."/>
            <person name="Pallen M.J."/>
        </authorList>
    </citation>
    <scope>NUCLEOTIDE SEQUENCE</scope>
    <source>
        <strain evidence="5">ChiHjej11B10-19426</strain>
    </source>
</reference>